<comment type="similarity">
    <text evidence="2">Belongs to the bacterial solute-binding protein SsuA/TauA family.</text>
</comment>
<dbReference type="PANTHER" id="PTHR30024:SF21">
    <property type="entry name" value="ABC TRANSPORTER SUBSTRATE-BINDING PROTEIN"/>
    <property type="match status" value="1"/>
</dbReference>
<comment type="function">
    <text evidence="5">Part of a binding-protein-dependent transport system for aliphatic sulfonates. Putative binding protein.</text>
</comment>
<evidence type="ECO:0000256" key="4">
    <source>
        <dbReference type="ARBA" id="ARBA00022729"/>
    </source>
</evidence>
<dbReference type="AlphaFoldDB" id="A0A1C3K2X9"/>
<evidence type="ECO:0000313" key="10">
    <source>
        <dbReference type="EMBL" id="SOE52037.1"/>
    </source>
</evidence>
<dbReference type="PANTHER" id="PTHR30024">
    <property type="entry name" value="ALIPHATIC SULFONATES-BINDING PROTEIN-RELATED"/>
    <property type="match status" value="1"/>
</dbReference>
<dbReference type="SUPFAM" id="SSF53850">
    <property type="entry name" value="Periplasmic binding protein-like II"/>
    <property type="match status" value="1"/>
</dbReference>
<dbReference type="GO" id="GO:0042597">
    <property type="term" value="C:periplasmic space"/>
    <property type="evidence" value="ECO:0007669"/>
    <property type="project" value="UniProtKB-SubCell"/>
</dbReference>
<dbReference type="OrthoDB" id="8555942at2"/>
<sequence>MSFRFVAVSLLAASAVLSGPAHGATPLKEIKLDYAYYSPPSLVIKKQGWLEEAFKASGTEVKWVFTRGSNNSLEFLNSGASNFALTSSVSSFVARANGQPVKIIVNYSWAEPSSVEVLPGSPIKSVAELKGRKVAVTKGTDPYFYLLRALGENGLTLNDVEIVHLQHPEGKTALEQGRVDAWVGIDPHLSAAKEAGTRTIYANPKFALGAVLNTNEAFLKEHPEAVKTVIRTYERARQWIIDHPREIVDLVAEETKLPKEVAARQIGRIDFTRWVPGDYTIEAIKPVVPLLQEGGILRKSANAQQALDTLIDAAPATAVSKEK</sequence>
<dbReference type="KEGG" id="odi:ODI_R3873"/>
<feature type="domain" description="Solute-binding protein family 3/N-terminal" evidence="8">
    <location>
        <begin position="29"/>
        <end position="242"/>
    </location>
</feature>
<comment type="subcellular location">
    <subcellularLocation>
        <location evidence="1">Periplasm</location>
    </subcellularLocation>
</comment>
<gene>
    <name evidence="9" type="ORF">ODI_01392</name>
    <name evidence="10" type="ORF">ODI_R3873</name>
</gene>
<keyword evidence="3" id="KW-0813">Transport</keyword>
<dbReference type="InterPro" id="IPR015168">
    <property type="entry name" value="SsuA/THI5"/>
</dbReference>
<dbReference type="EMBL" id="FLRC01000022">
    <property type="protein sequence ID" value="SBT25765.1"/>
    <property type="molecule type" value="Genomic_DNA"/>
</dbReference>
<dbReference type="STRING" id="1851544.ODI_01392"/>
<dbReference type="SMART" id="SM00062">
    <property type="entry name" value="PBPb"/>
    <property type="match status" value="1"/>
</dbReference>
<accession>A0A1C3K2X9</accession>
<evidence type="ECO:0000256" key="7">
    <source>
        <dbReference type="SAM" id="SignalP"/>
    </source>
</evidence>
<evidence type="ECO:0000313" key="11">
    <source>
        <dbReference type="Proteomes" id="UP000078558"/>
    </source>
</evidence>
<keyword evidence="4 7" id="KW-0732">Signal</keyword>
<dbReference type="InterPro" id="IPR001638">
    <property type="entry name" value="Solute-binding_3/MltF_N"/>
</dbReference>
<reference evidence="10 11" key="2">
    <citation type="submission" date="2017-08" db="EMBL/GenBank/DDBJ databases">
        <authorList>
            <person name="de Groot N.N."/>
        </authorList>
    </citation>
    <scope>NUCLEOTIDE SEQUENCE [LARGE SCALE GENOMIC DNA]</scope>
    <source>
        <strain evidence="10">Orrdi1</strain>
    </source>
</reference>
<dbReference type="GO" id="GO:0042626">
    <property type="term" value="F:ATPase-coupled transmembrane transporter activity"/>
    <property type="evidence" value="ECO:0007669"/>
    <property type="project" value="InterPro"/>
</dbReference>
<keyword evidence="11" id="KW-1185">Reference proteome</keyword>
<dbReference type="Proteomes" id="UP000078558">
    <property type="component" value="Chromosome I"/>
</dbReference>
<dbReference type="InterPro" id="IPR010067">
    <property type="entry name" value="ABC_SsuA_sub-bd"/>
</dbReference>
<dbReference type="Pfam" id="PF09084">
    <property type="entry name" value="NMT1"/>
    <property type="match status" value="1"/>
</dbReference>
<feature type="chain" id="PRO_5015062632" description="Putative aliphatic sulfonates-binding protein" evidence="7">
    <location>
        <begin position="24"/>
        <end position="323"/>
    </location>
</feature>
<dbReference type="RefSeq" id="WP_067754305.1">
    <property type="nucleotide sequence ID" value="NZ_LT907988.1"/>
</dbReference>
<evidence type="ECO:0000256" key="5">
    <source>
        <dbReference type="ARBA" id="ARBA00055538"/>
    </source>
</evidence>
<reference evidence="9 11" key="1">
    <citation type="submission" date="2016-06" db="EMBL/GenBank/DDBJ databases">
        <authorList>
            <person name="Kjaerup R.B."/>
            <person name="Dalgaard T.S."/>
            <person name="Juul-Madsen H.R."/>
        </authorList>
    </citation>
    <scope>NUCLEOTIDE SEQUENCE [LARGE SCALE GENOMIC DNA]</scope>
    <source>
        <strain evidence="9">Orrdi1</strain>
    </source>
</reference>
<dbReference type="GO" id="GO:0016020">
    <property type="term" value="C:membrane"/>
    <property type="evidence" value="ECO:0007669"/>
    <property type="project" value="InterPro"/>
</dbReference>
<dbReference type="Gene3D" id="3.40.190.10">
    <property type="entry name" value="Periplasmic binding protein-like II"/>
    <property type="match status" value="2"/>
</dbReference>
<evidence type="ECO:0000313" key="9">
    <source>
        <dbReference type="EMBL" id="SBT25765.1"/>
    </source>
</evidence>
<dbReference type="EMBL" id="LT907988">
    <property type="protein sequence ID" value="SOE52037.1"/>
    <property type="molecule type" value="Genomic_DNA"/>
</dbReference>
<evidence type="ECO:0000256" key="2">
    <source>
        <dbReference type="ARBA" id="ARBA00010742"/>
    </source>
</evidence>
<evidence type="ECO:0000256" key="6">
    <source>
        <dbReference type="ARBA" id="ARBA00070228"/>
    </source>
</evidence>
<protein>
    <recommendedName>
        <fullName evidence="6">Putative aliphatic sulfonates-binding protein</fullName>
    </recommendedName>
</protein>
<name>A0A1C3K2X9_9BURK</name>
<evidence type="ECO:0000256" key="3">
    <source>
        <dbReference type="ARBA" id="ARBA00022448"/>
    </source>
</evidence>
<dbReference type="FunFam" id="3.40.190.10:FF:000050">
    <property type="entry name" value="Sulfonate ABC transporter substrate-binding protein"/>
    <property type="match status" value="1"/>
</dbReference>
<feature type="signal peptide" evidence="7">
    <location>
        <begin position="1"/>
        <end position="23"/>
    </location>
</feature>
<evidence type="ECO:0000256" key="1">
    <source>
        <dbReference type="ARBA" id="ARBA00004418"/>
    </source>
</evidence>
<dbReference type="NCBIfam" id="TIGR01728">
    <property type="entry name" value="SsuA_fam"/>
    <property type="match status" value="1"/>
</dbReference>
<evidence type="ECO:0000259" key="8">
    <source>
        <dbReference type="SMART" id="SM00062"/>
    </source>
</evidence>
<organism evidence="9 11">
    <name type="scientific">Orrella dioscoreae</name>
    <dbReference type="NCBI Taxonomy" id="1851544"/>
    <lineage>
        <taxon>Bacteria</taxon>
        <taxon>Pseudomonadati</taxon>
        <taxon>Pseudomonadota</taxon>
        <taxon>Betaproteobacteria</taxon>
        <taxon>Burkholderiales</taxon>
        <taxon>Alcaligenaceae</taxon>
        <taxon>Orrella</taxon>
    </lineage>
</organism>
<proteinExistence type="inferred from homology"/>